<feature type="region of interest" description="Disordered" evidence="7">
    <location>
        <begin position="902"/>
        <end position="981"/>
    </location>
</feature>
<dbReference type="PANTHER" id="PTHR24123:SF49">
    <property type="entry name" value="ANKYRIN-2-LIKE ISOFORM X1"/>
    <property type="match status" value="1"/>
</dbReference>
<dbReference type="EMBL" id="JAHUTI010050912">
    <property type="protein sequence ID" value="MED6248890.1"/>
    <property type="molecule type" value="Genomic_DNA"/>
</dbReference>
<proteinExistence type="predicted"/>
<feature type="region of interest" description="Disordered" evidence="7">
    <location>
        <begin position="1178"/>
        <end position="1221"/>
    </location>
</feature>
<accession>A0ABU7BH46</accession>
<reference evidence="9 10" key="1">
    <citation type="submission" date="2021-07" db="EMBL/GenBank/DDBJ databases">
        <authorList>
            <person name="Palmer J.M."/>
        </authorList>
    </citation>
    <scope>NUCLEOTIDE SEQUENCE [LARGE SCALE GENOMIC DNA]</scope>
    <source>
        <strain evidence="9 10">AT_MEX2019</strain>
        <tissue evidence="9">Muscle</tissue>
    </source>
</reference>
<dbReference type="Gene3D" id="2.60.40.2660">
    <property type="match status" value="1"/>
</dbReference>
<feature type="compositionally biased region" description="Basic and acidic residues" evidence="7">
    <location>
        <begin position="1395"/>
        <end position="1436"/>
    </location>
</feature>
<feature type="compositionally biased region" description="Basic and acidic residues" evidence="7">
    <location>
        <begin position="1078"/>
        <end position="1087"/>
    </location>
</feature>
<feature type="compositionally biased region" description="Basic and acidic residues" evidence="7">
    <location>
        <begin position="1567"/>
        <end position="1582"/>
    </location>
</feature>
<feature type="region of interest" description="Disordered" evidence="7">
    <location>
        <begin position="1556"/>
        <end position="1582"/>
    </location>
</feature>
<evidence type="ECO:0000256" key="6">
    <source>
        <dbReference type="ARBA" id="ARBA00023136"/>
    </source>
</evidence>
<feature type="non-terminal residue" evidence="9">
    <location>
        <position position="2183"/>
    </location>
</feature>
<comment type="caution">
    <text evidence="9">The sequence shown here is derived from an EMBL/GenBank/DDBJ whole genome shotgun (WGS) entry which is preliminary data.</text>
</comment>
<protein>
    <recommendedName>
        <fullName evidence="8">ZU5 domain-containing protein</fullName>
    </recommendedName>
</protein>
<sequence>MRGCRHNGLRIIVPPRKCSAPTRVTCRLVKRHRLASMPPMVEGEGLAGRIIEVGPTGAQFLGPVIVEIPHFAALRGTERELVILRSETGDNWKEHHCDFTEEELNQILNGMDEKLDSPEELEKKRICRIITRDFPQYFAVVSRIKQDSHLIGPEGGVLSSTLVPQVQAVFPEGALTKKIRVGLQAQPIDVELVKKILGNKATFSPIVTLEPRRRKFHKPITMTIPIPKSSNTDGHTVFSGETPTLRLLCSITGGTTPAQWEDITGSTPLTFVNQCVSFTTNVSARFWLIDCRQIQESVNFGTQLYREIICVPYMAKFVIFAKTLDPIEARLRCFCMTDDKMDKTLEQQENFTEVARSRDVEVLEGKPIYADCFGNLVPLTKSGQHHMFSFFAFKENRLALFIKIRDTAQEPCGRLSFAKEARTYRSLHHNAICNLNITLPTYSKESDSDQDGEDESEKSDRKYDESESTETFSLRTNQLLDPATLASPDILSDMSDIRTYAVFPTDVYEERARGVVLVEKESFAALEPFKNRSEKTGEIQKEDLICSSPLVKEMTGMVSKVKTDMGENFERGLAVRYSSQEDQNRSDQDTVEQIALHSKQRPPNIKKPIRKKLRERELSRYSSSEGELERVSSEESLDGEAILKESGFLASSVTEPPVSPLVVETPIGSIKDKVKALQTKVEQEDMQKISQGVGNEERSFIILKKREEVMPELPRVPKSPKSPRSQTERLEETMSVRELMKAFQTGQDPSKCKSGLFEHKAPLSSHSETLIYEPTDTEEKRGAEQSPTYESPIIFYREGGVDKLDKADIRDEQVSSVRNTTEKTQLISERPSNGKTVKFAETVQYDVGNDGLLTEFRESKLQDKDTLSVKERMKIFQTAQDFPETTAGLSQHKAIAASGTTFVSESKSQDPAESLTALSPQGNSILYDNTEDQPAYLNGHKSEDSAVSDGSPFGGTIPFPNIAQNDPVRVSSPGEEEGNHTLSVKELMKTFQDPLKTKSEQFKSVGPGHIQTIKPNDVTSPQTQKDIHTSALVAQSVSKKIDYKNEFQQSADINYFKKTDEKTERIPFDDESVSVKNETLELSEKSPGKMQLDRSLLSTARGSSEETQISPDRRPSEDFSADIKAELEENPEYQLFRHTQTVSDVSYQLLVLEEDQQLPGDFDTNLVSQYSPCYVGDISSASPESPKHEGLAESSDKSIDSTASRSSSEDVQNSDTHQGRNEMTFTFSLSEDKNEENIFEAGEANTTADYESKILYRQIVTEEKEVIIREPRLQEIQTEKNISYQASAAEKDVQGMQFLIGEDLDQFSQTKPLKEIKHQQCQETVLQKEADKEPSASMSNKNPLMDKRTQVLTEENIVMAVDEKRKSELKIDRTSETLKDISTNLSVTDDNFPPYKEHKTCQIKHSQDSERGASGDITEEKDPLRLRRGTREKQEGSDFNILMEGLPVKEELGNKNTSFSAYTETMGVGGMLSSNSNLDQNLQEMPMDSRLTGEHITQENFKEVINTSKYFHAHVEVDQCGEKQEPTQCNICTVEELISTAVSEAPFQEVSIKRKVHQSVPEEDMSESLKEKPVTRQSHTEEDLVNESCDKLILVRGNLGDVVQKEKNLQAAVSEVEHPTKFVDSDECIKEELVTRKGHLEEDVVYEDCKEIKLSRGRSEEKTAEEENSQTAVLTAKEERTNSVFETPFQQVHIERMIHPEKSVTEKKISGMLSHLSSDLEEYVEGHPLEPQRHLEIDLVNESCKDIILSSDSLTDTRGEEGNLEANIDGVKQQSSVFEAPIQQANIKREVKHSKTVKNMPAILSHLSSDLDDNLKEKPAMRQRHSEEDLVNEHCKEIKLERDYSGEKLREEENVQTHVVTIKEQTVLETEIEQVYVERKGSPQKPLTEKDMSGMLSCLSCDLDEYFKEMPATKKIHHEEDLVNESCKEITLARNNLADQIEEEENVQTDEVAVKEQTKISVSETDFEQVYVVRKGSPQKTLTEKDMSGMVSHLSSDLDEYVKQMPVSRQSSPEEDLVNEGCKEIKLPRDNLADQTEEEKNIQTDAVVVKEQTKPSVSETDFEQVYDDREGSLQKQMTEKYMSGMVLHLGSDLDEYVKEMPATRQSSPEEDLVNEICKERKLAKDDLEDDVGVEENLLTHVDGVKEQTQTSVLEIQFEQVSVMRKGSPQKSVTEKDMSSMLSH</sequence>
<evidence type="ECO:0000256" key="3">
    <source>
        <dbReference type="ARBA" id="ARBA00022490"/>
    </source>
</evidence>
<evidence type="ECO:0000256" key="4">
    <source>
        <dbReference type="ARBA" id="ARBA00022737"/>
    </source>
</evidence>
<evidence type="ECO:0000313" key="10">
    <source>
        <dbReference type="Proteomes" id="UP001345963"/>
    </source>
</evidence>
<feature type="compositionally biased region" description="Polar residues" evidence="7">
    <location>
        <begin position="1096"/>
        <end position="1110"/>
    </location>
</feature>
<keyword evidence="6" id="KW-0472">Membrane</keyword>
<feature type="region of interest" description="Disordered" evidence="7">
    <location>
        <begin position="711"/>
        <end position="732"/>
    </location>
</feature>
<evidence type="ECO:0000256" key="7">
    <source>
        <dbReference type="SAM" id="MobiDB-lite"/>
    </source>
</evidence>
<evidence type="ECO:0000259" key="8">
    <source>
        <dbReference type="PROSITE" id="PS51145"/>
    </source>
</evidence>
<keyword evidence="3" id="KW-0963">Cytoplasm</keyword>
<dbReference type="Pfam" id="PF00791">
    <property type="entry name" value="ZU5"/>
    <property type="match status" value="2"/>
</dbReference>
<gene>
    <name evidence="9" type="ORF">ATANTOWER_006546</name>
</gene>
<feature type="compositionally biased region" description="Basic and acidic residues" evidence="7">
    <location>
        <begin position="1185"/>
        <end position="1199"/>
    </location>
</feature>
<dbReference type="PANTHER" id="PTHR24123">
    <property type="entry name" value="ANKYRIN REPEAT-CONTAINING"/>
    <property type="match status" value="1"/>
</dbReference>
<keyword evidence="5" id="KW-0040">ANK repeat</keyword>
<feature type="domain" description="ZU5" evidence="8">
    <location>
        <begin position="1"/>
        <end position="143"/>
    </location>
</feature>
<comment type="subcellular location">
    <subcellularLocation>
        <location evidence="2">Cytoplasm</location>
    </subcellularLocation>
    <subcellularLocation>
        <location evidence="1">Membrane</location>
    </subcellularLocation>
</comment>
<keyword evidence="4" id="KW-0677">Repeat</keyword>
<dbReference type="InterPro" id="IPR000906">
    <property type="entry name" value="ZU5_dom"/>
</dbReference>
<feature type="region of interest" description="Disordered" evidence="7">
    <location>
        <begin position="765"/>
        <end position="792"/>
    </location>
</feature>
<evidence type="ECO:0000256" key="2">
    <source>
        <dbReference type="ARBA" id="ARBA00004496"/>
    </source>
</evidence>
<feature type="compositionally biased region" description="Polar residues" evidence="7">
    <location>
        <begin position="1013"/>
        <end position="1022"/>
    </location>
</feature>
<evidence type="ECO:0000256" key="5">
    <source>
        <dbReference type="ARBA" id="ARBA00023043"/>
    </source>
</evidence>
<dbReference type="InterPro" id="IPR051165">
    <property type="entry name" value="Multifunctional_ANK_Repeat"/>
</dbReference>
<dbReference type="Proteomes" id="UP001345963">
    <property type="component" value="Unassembled WGS sequence"/>
</dbReference>
<keyword evidence="10" id="KW-1185">Reference proteome</keyword>
<feature type="region of interest" description="Disordered" evidence="7">
    <location>
        <begin position="1001"/>
        <end position="1022"/>
    </location>
</feature>
<feature type="compositionally biased region" description="Acidic residues" evidence="7">
    <location>
        <begin position="448"/>
        <end position="457"/>
    </location>
</feature>
<feature type="compositionally biased region" description="Polar residues" evidence="7">
    <location>
        <begin position="1200"/>
        <end position="1221"/>
    </location>
</feature>
<dbReference type="InterPro" id="IPR040745">
    <property type="entry name" value="Ankyrin_UPA"/>
</dbReference>
<feature type="region of interest" description="Disordered" evidence="7">
    <location>
        <begin position="1078"/>
        <end position="1118"/>
    </location>
</feature>
<organism evidence="9 10">
    <name type="scientific">Ataeniobius toweri</name>
    <dbReference type="NCBI Taxonomy" id="208326"/>
    <lineage>
        <taxon>Eukaryota</taxon>
        <taxon>Metazoa</taxon>
        <taxon>Chordata</taxon>
        <taxon>Craniata</taxon>
        <taxon>Vertebrata</taxon>
        <taxon>Euteleostomi</taxon>
        <taxon>Actinopterygii</taxon>
        <taxon>Neopterygii</taxon>
        <taxon>Teleostei</taxon>
        <taxon>Neoteleostei</taxon>
        <taxon>Acanthomorphata</taxon>
        <taxon>Ovalentaria</taxon>
        <taxon>Atherinomorphae</taxon>
        <taxon>Cyprinodontiformes</taxon>
        <taxon>Goodeidae</taxon>
        <taxon>Ataeniobius</taxon>
    </lineage>
</organism>
<name>A0ABU7BH46_9TELE</name>
<dbReference type="PROSITE" id="PS51145">
    <property type="entry name" value="ZU5"/>
    <property type="match status" value="2"/>
</dbReference>
<feature type="domain" description="ZU5" evidence="8">
    <location>
        <begin position="145"/>
        <end position="292"/>
    </location>
</feature>
<dbReference type="Gene3D" id="2.60.220.30">
    <property type="match status" value="2"/>
</dbReference>
<evidence type="ECO:0000256" key="1">
    <source>
        <dbReference type="ARBA" id="ARBA00004370"/>
    </source>
</evidence>
<feature type="compositionally biased region" description="Polar residues" evidence="7">
    <location>
        <begin position="902"/>
        <end position="927"/>
    </location>
</feature>
<feature type="region of interest" description="Disordered" evidence="7">
    <location>
        <begin position="577"/>
        <end position="636"/>
    </location>
</feature>
<dbReference type="Pfam" id="PF17809">
    <property type="entry name" value="UPA_2"/>
    <property type="match status" value="1"/>
</dbReference>
<feature type="region of interest" description="Disordered" evidence="7">
    <location>
        <begin position="2164"/>
        <end position="2183"/>
    </location>
</feature>
<feature type="region of interest" description="Disordered" evidence="7">
    <location>
        <begin position="443"/>
        <end position="470"/>
    </location>
</feature>
<evidence type="ECO:0000313" key="9">
    <source>
        <dbReference type="EMBL" id="MED6248890.1"/>
    </source>
</evidence>
<feature type="region of interest" description="Disordered" evidence="7">
    <location>
        <begin position="814"/>
        <end position="833"/>
    </location>
</feature>
<feature type="region of interest" description="Disordered" evidence="7">
    <location>
        <begin position="1389"/>
        <end position="1436"/>
    </location>
</feature>
<dbReference type="SMART" id="SM00218">
    <property type="entry name" value="ZU5"/>
    <property type="match status" value="1"/>
</dbReference>